<dbReference type="AlphaFoldDB" id="A0A1M6CJ79"/>
<sequence>MKKTILFILLLLSATILKSQSFTSKDWKVMDNELTTTLTFTKSEIQKIQGFSFNSVWDNQLSYSSNLGYYGGIAELHILKMNNEIQTLYNFKDNIGLGQIVLTFYDYNMDGAIDFTVPIECGQSCYFKYYLFNLKSQKFEHQKEWDYLRIQRINRKKKLIITQPDGSSKTGEQILYQINQDKLIKLKVINY</sequence>
<name>A0A1M6CJ79_9FLAO</name>
<dbReference type="RefSeq" id="WP_073148788.1">
    <property type="nucleotide sequence ID" value="NZ_FQYY01000003.1"/>
</dbReference>
<accession>A0A1M6CJ79</accession>
<gene>
    <name evidence="2" type="ORF">SAMN04488096_10313</name>
</gene>
<evidence type="ECO:0000313" key="2">
    <source>
        <dbReference type="EMBL" id="SHI60804.1"/>
    </source>
</evidence>
<dbReference type="Proteomes" id="UP000184225">
    <property type="component" value="Unassembled WGS sequence"/>
</dbReference>
<dbReference type="STRING" id="579105.SAMN04488096_10313"/>
<dbReference type="NCBIfam" id="NF047539">
    <property type="entry name" value="XAC2610_fam"/>
    <property type="match status" value="1"/>
</dbReference>
<protein>
    <submittedName>
        <fullName evidence="2">Uncharacterized protein</fullName>
    </submittedName>
</protein>
<dbReference type="OrthoDB" id="1200912at2"/>
<reference evidence="2 3" key="1">
    <citation type="submission" date="2016-11" db="EMBL/GenBank/DDBJ databases">
        <authorList>
            <person name="Jaros S."/>
            <person name="Januszkiewicz K."/>
            <person name="Wedrychowicz H."/>
        </authorList>
    </citation>
    <scope>NUCLEOTIDE SEQUENCE [LARGE SCALE GENOMIC DNA]</scope>
    <source>
        <strain evidence="2 3">DSM 21425</strain>
    </source>
</reference>
<proteinExistence type="predicted"/>
<evidence type="ECO:0000313" key="3">
    <source>
        <dbReference type="Proteomes" id="UP000184225"/>
    </source>
</evidence>
<feature type="signal peptide" evidence="1">
    <location>
        <begin position="1"/>
        <end position="19"/>
    </location>
</feature>
<feature type="chain" id="PRO_5012025353" evidence="1">
    <location>
        <begin position="20"/>
        <end position="191"/>
    </location>
</feature>
<organism evidence="2 3">
    <name type="scientific">Mesonia phycicola</name>
    <dbReference type="NCBI Taxonomy" id="579105"/>
    <lineage>
        <taxon>Bacteria</taxon>
        <taxon>Pseudomonadati</taxon>
        <taxon>Bacteroidota</taxon>
        <taxon>Flavobacteriia</taxon>
        <taxon>Flavobacteriales</taxon>
        <taxon>Flavobacteriaceae</taxon>
        <taxon>Mesonia</taxon>
    </lineage>
</organism>
<keyword evidence="3" id="KW-1185">Reference proteome</keyword>
<keyword evidence="1" id="KW-0732">Signal</keyword>
<dbReference type="InterPro" id="IPR058087">
    <property type="entry name" value="XAC2610_dom"/>
</dbReference>
<evidence type="ECO:0000256" key="1">
    <source>
        <dbReference type="SAM" id="SignalP"/>
    </source>
</evidence>
<dbReference type="EMBL" id="FQYY01000003">
    <property type="protein sequence ID" value="SHI60804.1"/>
    <property type="molecule type" value="Genomic_DNA"/>
</dbReference>